<protein>
    <submittedName>
        <fullName evidence="2">Uncharacterized protein</fullName>
    </submittedName>
</protein>
<reference evidence="2 3" key="1">
    <citation type="submission" date="2020-12" db="EMBL/GenBank/DDBJ databases">
        <title>Salegentibacter orientalis sp. nov., isolated from costal sediment.</title>
        <authorList>
            <person name="Lian F.-B."/>
        </authorList>
    </citation>
    <scope>NUCLEOTIDE SEQUENCE [LARGE SCALE GENOMIC DNA]</scope>
    <source>
        <strain evidence="2 3">F60176</strain>
    </source>
</reference>
<dbReference type="RefSeq" id="WP_193711958.1">
    <property type="nucleotide sequence ID" value="NZ_JAEHNY010000008.1"/>
</dbReference>
<evidence type="ECO:0000313" key="3">
    <source>
        <dbReference type="Proteomes" id="UP000635665"/>
    </source>
</evidence>
<dbReference type="Proteomes" id="UP000635665">
    <property type="component" value="Unassembled WGS sequence"/>
</dbReference>
<gene>
    <name evidence="2" type="ORF">I6U50_10430</name>
</gene>
<keyword evidence="1" id="KW-0812">Transmembrane</keyword>
<name>A0ABS0THB1_9FLAO</name>
<dbReference type="EMBL" id="JAEHNY010000008">
    <property type="protein sequence ID" value="MBI6120433.1"/>
    <property type="molecule type" value="Genomic_DNA"/>
</dbReference>
<proteinExistence type="predicted"/>
<evidence type="ECO:0000313" key="2">
    <source>
        <dbReference type="EMBL" id="MBI6120433.1"/>
    </source>
</evidence>
<organism evidence="2 3">
    <name type="scientific">Salegentibacter maritimus</name>
    <dbReference type="NCBI Taxonomy" id="2794347"/>
    <lineage>
        <taxon>Bacteria</taxon>
        <taxon>Pseudomonadati</taxon>
        <taxon>Bacteroidota</taxon>
        <taxon>Flavobacteriia</taxon>
        <taxon>Flavobacteriales</taxon>
        <taxon>Flavobacteriaceae</taxon>
        <taxon>Salegentibacter</taxon>
    </lineage>
</organism>
<feature type="transmembrane region" description="Helical" evidence="1">
    <location>
        <begin position="38"/>
        <end position="57"/>
    </location>
</feature>
<comment type="caution">
    <text evidence="2">The sequence shown here is derived from an EMBL/GenBank/DDBJ whole genome shotgun (WGS) entry which is preliminary data.</text>
</comment>
<keyword evidence="1" id="KW-0472">Membrane</keyword>
<evidence type="ECO:0000256" key="1">
    <source>
        <dbReference type="SAM" id="Phobius"/>
    </source>
</evidence>
<keyword evidence="1" id="KW-1133">Transmembrane helix</keyword>
<accession>A0ABS0THB1</accession>
<keyword evidence="3" id="KW-1185">Reference proteome</keyword>
<sequence length="64" mass="7701">MKNFFFFVCIIISLFLTWKVFKIALVDLNNLTEYGWGYFVGEIILLLIFIFLSWRLFPKSQKTN</sequence>